<dbReference type="Proteomes" id="UP001431010">
    <property type="component" value="Chromosome"/>
</dbReference>
<dbReference type="InterPro" id="IPR050595">
    <property type="entry name" value="Bact_response_regulator"/>
</dbReference>
<evidence type="ECO:0000256" key="2">
    <source>
        <dbReference type="ARBA" id="ARBA00023015"/>
    </source>
</evidence>
<evidence type="ECO:0000256" key="4">
    <source>
        <dbReference type="PROSITE-ProRule" id="PRU00169"/>
    </source>
</evidence>
<feature type="domain" description="Response regulatory" evidence="5">
    <location>
        <begin position="12"/>
        <end position="125"/>
    </location>
</feature>
<sequence>MPQRHSPNLLPKLLIADDDPCVVRVLAERCSLMGFEVETANGGLQALIKACEIRPDIMVIDVHMPEVDGLSVLTLLTESTQRSEHVIVITGQVGQEITEFCSHINATCIRKGSAFWSDFEKRLIEFYPEKAADIRWARSERTPQRLTERARVLLIDDDMHVRRFYASKLANLGVDLLCAADGASGYWMARRQEPTVIIADYAMPNGDAEYLLTKLRSTPETSTIPVIVQSARSLSNTVRRRLEGSISGYPGAARVLRKSADVGELFDVLQRLCGFSYNLEGSPLYQ</sequence>
<proteinExistence type="predicted"/>
<organism evidence="6 7">
    <name type="scientific">Bradyrhizobium ontarionense</name>
    <dbReference type="NCBI Taxonomy" id="2898149"/>
    <lineage>
        <taxon>Bacteria</taxon>
        <taxon>Pseudomonadati</taxon>
        <taxon>Pseudomonadota</taxon>
        <taxon>Alphaproteobacteria</taxon>
        <taxon>Hyphomicrobiales</taxon>
        <taxon>Nitrobacteraceae</taxon>
        <taxon>Bradyrhizobium</taxon>
    </lineage>
</organism>
<keyword evidence="7" id="KW-1185">Reference proteome</keyword>
<reference evidence="6" key="1">
    <citation type="journal article" date="2024" name="Antonie Van Leeuwenhoek">
        <title>Bradyrhizobium ontarionense sp. nov., a novel bacterial symbiont isolated from Aeschynomene indica (Indian jointvetch), harbours photosynthesis, nitrogen fixation and nitrous oxide (N2O) reductase genes.</title>
        <authorList>
            <person name="Bromfield E.S.P."/>
            <person name="Cloutier S."/>
        </authorList>
    </citation>
    <scope>NUCLEOTIDE SEQUENCE</scope>
    <source>
        <strain evidence="6">A19</strain>
    </source>
</reference>
<dbReference type="PROSITE" id="PS50110">
    <property type="entry name" value="RESPONSE_REGULATORY"/>
    <property type="match status" value="2"/>
</dbReference>
<name>A0ABY3RGD3_9BRAD</name>
<dbReference type="SUPFAM" id="SSF52172">
    <property type="entry name" value="CheY-like"/>
    <property type="match status" value="2"/>
</dbReference>
<feature type="modified residue" description="4-aspartylphosphate" evidence="4">
    <location>
        <position position="61"/>
    </location>
</feature>
<evidence type="ECO:0000256" key="3">
    <source>
        <dbReference type="ARBA" id="ARBA00023163"/>
    </source>
</evidence>
<evidence type="ECO:0000313" key="7">
    <source>
        <dbReference type="Proteomes" id="UP001431010"/>
    </source>
</evidence>
<evidence type="ECO:0000313" key="6">
    <source>
        <dbReference type="EMBL" id="UFZ06057.1"/>
    </source>
</evidence>
<gene>
    <name evidence="6" type="ORF">LQG66_07040</name>
</gene>
<evidence type="ECO:0000256" key="1">
    <source>
        <dbReference type="ARBA" id="ARBA00022553"/>
    </source>
</evidence>
<keyword evidence="3" id="KW-0804">Transcription</keyword>
<protein>
    <submittedName>
        <fullName evidence="6">Response regulator</fullName>
    </submittedName>
</protein>
<feature type="domain" description="Response regulatory" evidence="5">
    <location>
        <begin position="151"/>
        <end position="273"/>
    </location>
</feature>
<dbReference type="InterPro" id="IPR011006">
    <property type="entry name" value="CheY-like_superfamily"/>
</dbReference>
<dbReference type="InterPro" id="IPR001789">
    <property type="entry name" value="Sig_transdc_resp-reg_receiver"/>
</dbReference>
<keyword evidence="2" id="KW-0805">Transcription regulation</keyword>
<dbReference type="PANTHER" id="PTHR44591:SF3">
    <property type="entry name" value="RESPONSE REGULATORY DOMAIN-CONTAINING PROTEIN"/>
    <property type="match status" value="1"/>
</dbReference>
<dbReference type="SMART" id="SM00448">
    <property type="entry name" value="REC"/>
    <property type="match status" value="2"/>
</dbReference>
<feature type="modified residue" description="4-aspartylphosphate" evidence="4">
    <location>
        <position position="200"/>
    </location>
</feature>
<keyword evidence="1 4" id="KW-0597">Phosphoprotein</keyword>
<dbReference type="Gene3D" id="3.40.50.2300">
    <property type="match status" value="2"/>
</dbReference>
<evidence type="ECO:0000259" key="5">
    <source>
        <dbReference type="PROSITE" id="PS50110"/>
    </source>
</evidence>
<dbReference type="Pfam" id="PF00072">
    <property type="entry name" value="Response_reg"/>
    <property type="match status" value="2"/>
</dbReference>
<dbReference type="RefSeq" id="WP_231324791.1">
    <property type="nucleotide sequence ID" value="NZ_CP088156.1"/>
</dbReference>
<dbReference type="CDD" id="cd00156">
    <property type="entry name" value="REC"/>
    <property type="match status" value="2"/>
</dbReference>
<accession>A0ABY3RGD3</accession>
<dbReference type="PANTHER" id="PTHR44591">
    <property type="entry name" value="STRESS RESPONSE REGULATOR PROTEIN 1"/>
    <property type="match status" value="1"/>
</dbReference>
<dbReference type="EMBL" id="CP088156">
    <property type="protein sequence ID" value="UFZ06057.1"/>
    <property type="molecule type" value="Genomic_DNA"/>
</dbReference>